<dbReference type="EMBL" id="CP015079">
    <property type="protein sequence ID" value="ANH38350.1"/>
    <property type="molecule type" value="Genomic_DNA"/>
</dbReference>
<evidence type="ECO:0000313" key="3">
    <source>
        <dbReference type="Proteomes" id="UP000077868"/>
    </source>
</evidence>
<dbReference type="Pfam" id="PF20208">
    <property type="entry name" value="ARPP-1"/>
    <property type="match status" value="1"/>
</dbReference>
<dbReference type="Proteomes" id="UP000077868">
    <property type="component" value="Chromosome"/>
</dbReference>
<dbReference type="KEGG" id="ndk:I601_1920"/>
<keyword evidence="3" id="KW-1185">Reference proteome</keyword>
<dbReference type="AlphaFoldDB" id="A0A1A9GKZ4"/>
<dbReference type="InterPro" id="IPR046699">
    <property type="entry name" value="ARPP-1"/>
</dbReference>
<dbReference type="STRING" id="1300347.I601_1920"/>
<organism evidence="2 3">
    <name type="scientific">Nocardioides dokdonensis FR1436</name>
    <dbReference type="NCBI Taxonomy" id="1300347"/>
    <lineage>
        <taxon>Bacteria</taxon>
        <taxon>Bacillati</taxon>
        <taxon>Actinomycetota</taxon>
        <taxon>Actinomycetes</taxon>
        <taxon>Propionibacteriales</taxon>
        <taxon>Nocardioidaceae</taxon>
        <taxon>Nocardioides</taxon>
    </lineage>
</organism>
<evidence type="ECO:0000313" key="2">
    <source>
        <dbReference type="EMBL" id="ANH38350.1"/>
    </source>
</evidence>
<sequence length="283" mass="31382">MKLHVGQGTTIGSLTIFPVWHDRAVPARRRYDTAHDALVVTEVTDGPDVPQLQVHNPGERPVLVLDGQLFEGGWQHRMATRSLLVPAGQQARVDVACVEQSRWSGDLEQTTRGRRAPTYVREGFERPGQQAEVWRRVQAYAGSSPTSSLVDGMDALDDQVELLRRLVRPLAGQTGVVIGVGGQPLTFELFDHPATLVEQLPQLLRAAALDGHGRPSLPTPGRRARRLVERIERTRLDWEPAVGQLSTLGRATTGHLDVMSLRHGYRPVHLRATHRTHPILQEA</sequence>
<dbReference type="OrthoDB" id="9796904at2"/>
<proteinExistence type="predicted"/>
<gene>
    <name evidence="2" type="ORF">I601_1920</name>
</gene>
<reference evidence="2 3" key="1">
    <citation type="submission" date="2016-03" db="EMBL/GenBank/DDBJ databases">
        <title>Complete genome sequence of a soil Actinobacterium, Nocardioides dokdonensis FR1436.</title>
        <authorList>
            <person name="Kwon S.-K."/>
            <person name="Kim K."/>
            <person name="Kim J.F."/>
        </authorList>
    </citation>
    <scope>NUCLEOTIDE SEQUENCE [LARGE SCALE GENOMIC DNA]</scope>
    <source>
        <strain evidence="2 3">FR1436</strain>
    </source>
</reference>
<accession>A0A1A9GKZ4</accession>
<evidence type="ECO:0000259" key="1">
    <source>
        <dbReference type="Pfam" id="PF20208"/>
    </source>
</evidence>
<dbReference type="RefSeq" id="WP_068108682.1">
    <property type="nucleotide sequence ID" value="NZ_CP015079.1"/>
</dbReference>
<name>A0A1A9GKZ4_9ACTN</name>
<protein>
    <recommendedName>
        <fullName evidence="1">ARG and Rhodanese-Phosphatase-superfamily-associated domain-containing protein</fullName>
    </recommendedName>
</protein>
<feature type="domain" description="ARG and Rhodanese-Phosphatase-superfamily-associated" evidence="1">
    <location>
        <begin position="2"/>
        <end position="270"/>
    </location>
</feature>
<dbReference type="PATRIC" id="fig|1300347.3.peg.1921"/>